<dbReference type="EMBL" id="JBFPJR010000043">
    <property type="protein sequence ID" value="MEX0429423.1"/>
    <property type="molecule type" value="Genomic_DNA"/>
</dbReference>
<accession>A0ABV3T5C1</accession>
<organism evidence="1 2">
    <name type="scientific">Nocardioides eburneus</name>
    <dbReference type="NCBI Taxonomy" id="3231482"/>
    <lineage>
        <taxon>Bacteria</taxon>
        <taxon>Bacillati</taxon>
        <taxon>Actinomycetota</taxon>
        <taxon>Actinomycetes</taxon>
        <taxon>Propionibacteriales</taxon>
        <taxon>Nocardioidaceae</taxon>
        <taxon>Nocardioides</taxon>
    </lineage>
</organism>
<evidence type="ECO:0000313" key="2">
    <source>
        <dbReference type="Proteomes" id="UP001556631"/>
    </source>
</evidence>
<proteinExistence type="predicted"/>
<evidence type="ECO:0008006" key="3">
    <source>
        <dbReference type="Google" id="ProtNLM"/>
    </source>
</evidence>
<reference evidence="1 2" key="1">
    <citation type="submission" date="2024-07" db="EMBL/GenBank/DDBJ databases">
        <authorList>
            <person name="Lee S."/>
            <person name="Kang M."/>
        </authorList>
    </citation>
    <scope>NUCLEOTIDE SEQUENCE [LARGE SCALE GENOMIC DNA]</scope>
    <source>
        <strain evidence="1 2">DS6</strain>
    </source>
</reference>
<comment type="caution">
    <text evidence="1">The sequence shown here is derived from an EMBL/GenBank/DDBJ whole genome shotgun (WGS) entry which is preliminary data.</text>
</comment>
<sequence>MEPDWNTLSEGDVVYLEGQAGGPVQFRVGKDAIYPQEYPVVHWDHPYLPLADAQQEVAEAGDDESGLRKKYDAATGTWRY</sequence>
<gene>
    <name evidence="1" type="ORF">AB3X52_17525</name>
</gene>
<protein>
    <recommendedName>
        <fullName evidence="3">DUF1918 domain-containing protein</fullName>
    </recommendedName>
</protein>
<dbReference type="Proteomes" id="UP001556631">
    <property type="component" value="Unassembled WGS sequence"/>
</dbReference>
<dbReference type="RefSeq" id="WP_367995388.1">
    <property type="nucleotide sequence ID" value="NZ_JBFPJR010000043.1"/>
</dbReference>
<evidence type="ECO:0000313" key="1">
    <source>
        <dbReference type="EMBL" id="MEX0429423.1"/>
    </source>
</evidence>
<keyword evidence="2" id="KW-1185">Reference proteome</keyword>
<name>A0ABV3T5C1_9ACTN</name>